<protein>
    <submittedName>
        <fullName evidence="1">Unnamed protein product</fullName>
    </submittedName>
</protein>
<organism evidence="1 2">
    <name type="scientific">Ambrosiozyma monospora</name>
    <name type="common">Yeast</name>
    <name type="synonym">Endomycopsis monosporus</name>
    <dbReference type="NCBI Taxonomy" id="43982"/>
    <lineage>
        <taxon>Eukaryota</taxon>
        <taxon>Fungi</taxon>
        <taxon>Dikarya</taxon>
        <taxon>Ascomycota</taxon>
        <taxon>Saccharomycotina</taxon>
        <taxon>Pichiomycetes</taxon>
        <taxon>Pichiales</taxon>
        <taxon>Pichiaceae</taxon>
        <taxon>Ambrosiozyma</taxon>
    </lineage>
</organism>
<sequence length="1081" mass="116181">MLGNLLGRAGTGTGTGTDDHNTQPQQQRQKQQPKHRSYSTVAASKAPQYNPSQQKYYSKTVSSSPFSTTHHHNANQNSFNFPPFIDESSDSYLLYGVVPSQIKPQFQLSDKLNCLRMVVIQEKSPISTAQTLFDSAAQPQIFTSTGAGHTANYGLNKQIHHSVHELCGFMWGAHASLFKPSVFPSTSFFVLPALPAMSASLLITRSFWLDPSFETTSSFSLANKENGSQWMVKPSVVFDDTPLVETGTTRFAIGLVIPIASTPLNVQDIVTDHWPELASHLATLQIKITDKLRQLFLKTTNNNNNANKKKPLPYHTHSHSQPQLQLHTHKPNHPQGQPQTLFRAQSPVNNITMMNKNKKTKMQFPNHILQNDPDMIQLFNDFKNSLVFLNETPRLFIPIQNSQLQLLNWCGTVESWMRYKDGRYFQPASSFPSPSPFPSLVDQQSSSSVSVSPNLKFLATLLSLIVPHKETLLQKPMDRSKKETVRVVIVTSNPAVSQKLILILAGVLGYEWFDEIVENVLHDERRAEKSRRIKNKNNNNSNNNNQADADAGDDDGAVPEAKEKSAVKPIPITRQINTTTSTTSTTSTSTSTSTTSKPKQPTPTVPTPLQFPFTSTNSPTSAATTTTTTSTTINVIPQRISMPQLRRASSYASLQSLSTSYGSNSGSTAITGGGGSWRLGSLLERWRNSSSSSFIGSGGSGSGSGSNGGGNSVSNSYTNSNNFGLGSATGGAGAGGFLNTPSFEMGLGSPVATPTPGGGVEGDEYPWNTGRVTAGGGGAGEQIRHPVPQLPSISNLSIGINNNNNNNNQNHNNNNESTFLSRSYQSQYNANHPIHHHGSYNIHDRSFSMGGGDGGAVGDGSNFSGSHGRSFSYNSNSNSNFARRMNLPMLNTTGFDSTGGGGGGLAGIKDSLNVVRTTTRIIGSSSGSTSRFEPPLAGITAGSGSVSGAGEGVAVEGEAQGEREAVTATTKNWYRQIYVPDEVERRIREIMEGSVDYSFIDLPDGSGFCCVDYVGGSGSDDCCSCCSSCSSCSSYSSGSGSDDEDDGDGDGDHDCDGDVRMQDSQLKSKLSHIVLTVICSQ</sequence>
<comment type="caution">
    <text evidence="1">The sequence shown here is derived from an EMBL/GenBank/DDBJ whole genome shotgun (WGS) entry which is preliminary data.</text>
</comment>
<keyword evidence="2" id="KW-1185">Reference proteome</keyword>
<evidence type="ECO:0000313" key="2">
    <source>
        <dbReference type="Proteomes" id="UP001165064"/>
    </source>
</evidence>
<proteinExistence type="predicted"/>
<accession>A0ACB5SZV9</accession>
<gene>
    <name evidence="1" type="ORF">Amon02_000312900</name>
</gene>
<name>A0ACB5SZV9_AMBMO</name>
<reference evidence="1" key="1">
    <citation type="submission" date="2023-04" db="EMBL/GenBank/DDBJ databases">
        <title>Ambrosiozyma monospora NBRC 10751.</title>
        <authorList>
            <person name="Ichikawa N."/>
            <person name="Sato H."/>
            <person name="Tonouchi N."/>
        </authorList>
    </citation>
    <scope>NUCLEOTIDE SEQUENCE</scope>
    <source>
        <strain evidence="1">NBRC 10751</strain>
    </source>
</reference>
<dbReference type="EMBL" id="BSXS01001939">
    <property type="protein sequence ID" value="GME77692.1"/>
    <property type="molecule type" value="Genomic_DNA"/>
</dbReference>
<dbReference type="Proteomes" id="UP001165064">
    <property type="component" value="Unassembled WGS sequence"/>
</dbReference>
<evidence type="ECO:0000313" key="1">
    <source>
        <dbReference type="EMBL" id="GME77692.1"/>
    </source>
</evidence>